<dbReference type="InterPro" id="IPR036691">
    <property type="entry name" value="Endo/exonu/phosph_ase_sf"/>
</dbReference>
<dbReference type="SUPFAM" id="SSF56219">
    <property type="entry name" value="DNase I-like"/>
    <property type="match status" value="1"/>
</dbReference>
<keyword evidence="2" id="KW-1185">Reference proteome</keyword>
<dbReference type="AlphaFoldDB" id="A0A811S6T8"/>
<dbReference type="GO" id="GO:0004519">
    <property type="term" value="F:endonuclease activity"/>
    <property type="evidence" value="ECO:0007669"/>
    <property type="project" value="InterPro"/>
</dbReference>
<dbReference type="EMBL" id="CAJGYO010000018">
    <property type="protein sequence ID" value="CAD6336754.1"/>
    <property type="molecule type" value="Genomic_DNA"/>
</dbReference>
<evidence type="ECO:0008006" key="3">
    <source>
        <dbReference type="Google" id="ProtNLM"/>
    </source>
</evidence>
<dbReference type="InterPro" id="IPR020847">
    <property type="entry name" value="AP_endonuclease_F1_BS"/>
</dbReference>
<evidence type="ECO:0000313" key="2">
    <source>
        <dbReference type="Proteomes" id="UP000604825"/>
    </source>
</evidence>
<dbReference type="PANTHER" id="PTHR35218:SF7">
    <property type="entry name" value="ENDONUCLEASE_EXONUCLEASE_PHOSPHATASE"/>
    <property type="match status" value="1"/>
</dbReference>
<dbReference type="Gene3D" id="3.60.10.10">
    <property type="entry name" value="Endonuclease/exonuclease/phosphatase"/>
    <property type="match status" value="1"/>
</dbReference>
<comment type="caution">
    <text evidence="1">The sequence shown here is derived from an EMBL/GenBank/DDBJ whole genome shotgun (WGS) entry which is preliminary data.</text>
</comment>
<dbReference type="GO" id="GO:0006281">
    <property type="term" value="P:DNA repair"/>
    <property type="evidence" value="ECO:0007669"/>
    <property type="project" value="InterPro"/>
</dbReference>
<organism evidence="1 2">
    <name type="scientific">Miscanthus lutarioriparius</name>
    <dbReference type="NCBI Taxonomy" id="422564"/>
    <lineage>
        <taxon>Eukaryota</taxon>
        <taxon>Viridiplantae</taxon>
        <taxon>Streptophyta</taxon>
        <taxon>Embryophyta</taxon>
        <taxon>Tracheophyta</taxon>
        <taxon>Spermatophyta</taxon>
        <taxon>Magnoliopsida</taxon>
        <taxon>Liliopsida</taxon>
        <taxon>Poales</taxon>
        <taxon>Poaceae</taxon>
        <taxon>PACMAD clade</taxon>
        <taxon>Panicoideae</taxon>
        <taxon>Andropogonodae</taxon>
        <taxon>Andropogoneae</taxon>
        <taxon>Saccharinae</taxon>
        <taxon>Miscanthus</taxon>
    </lineage>
</organism>
<accession>A0A811S6T8</accession>
<dbReference type="OrthoDB" id="786283at2759"/>
<gene>
    <name evidence="1" type="ORF">NCGR_LOCUS60852</name>
</gene>
<name>A0A811S6T8_9POAL</name>
<dbReference type="Proteomes" id="UP000604825">
    <property type="component" value="Unassembled WGS sequence"/>
</dbReference>
<sequence>MYIHTVNECLTDAVGPLSASIDVAQGTEETAAVVIEGSSTDAARPRSDEVFSSVASPTLMRFEVDVGAGGCSWNNVNMVPRPLPSPEPITGHPVDLGPVVTATASCEPVADLPISCGLDRDLQVTSDSSTTSDVGLGEATAWNPPGWSTVLVSFGNLPVDAATDGVPSATSPSSPVQSPLLCYPGVQSSSNPSSTAKHICKASPSVLGLTSPSAPAQVLESGGCRFSPDGGIADDARGKDGPLPRRIGPRPLLWREKLPPVRRGSLVGDSAAVGGPSALPPPRSGVAWGAWSRPPGEASRQSRWLAGKKVEFGPEDLERSMKKKAMQAVDILTEQEGIDQQALDDYARLFGQTLSDSHIRALTALFNWSLPDDFGPAKILIWNVRGLNSSARQYSVRTIVDSARPDIVYIQETKMVAVTRRTLLSAFGSDFSEFIEVPSAGASGGILVAWRRHIGVSGAQRVDNHSVTIQFSSAEGQPWWLTYVYGPQGNEEKIQFLQELRNIRADCPGPLGCSWGFQSDI</sequence>
<evidence type="ECO:0000313" key="1">
    <source>
        <dbReference type="EMBL" id="CAD6336754.1"/>
    </source>
</evidence>
<dbReference type="GO" id="GO:0003677">
    <property type="term" value="F:DNA binding"/>
    <property type="evidence" value="ECO:0007669"/>
    <property type="project" value="InterPro"/>
</dbReference>
<reference evidence="1" key="1">
    <citation type="submission" date="2020-10" db="EMBL/GenBank/DDBJ databases">
        <authorList>
            <person name="Han B."/>
            <person name="Lu T."/>
            <person name="Zhao Q."/>
            <person name="Huang X."/>
            <person name="Zhao Y."/>
        </authorList>
    </citation>
    <scope>NUCLEOTIDE SEQUENCE</scope>
</reference>
<protein>
    <recommendedName>
        <fullName evidence="3">Endonuclease/exonuclease/phosphatase domain-containing protein</fullName>
    </recommendedName>
</protein>
<dbReference type="PANTHER" id="PTHR35218">
    <property type="entry name" value="RNASE H DOMAIN-CONTAINING PROTEIN"/>
    <property type="match status" value="1"/>
</dbReference>
<dbReference type="PROSITE" id="PS00726">
    <property type="entry name" value="AP_NUCLEASE_F1_1"/>
    <property type="match status" value="1"/>
</dbReference>
<proteinExistence type="predicted"/>